<protein>
    <submittedName>
        <fullName evidence="2">Uncharacterized protein</fullName>
    </submittedName>
</protein>
<evidence type="ECO:0000313" key="3">
    <source>
        <dbReference type="Proteomes" id="UP000604117"/>
    </source>
</evidence>
<gene>
    <name evidence="2" type="ORF">Asi02nite_80320</name>
</gene>
<organism evidence="2 3">
    <name type="scientific">Asanoa siamensis</name>
    <dbReference type="NCBI Taxonomy" id="926357"/>
    <lineage>
        <taxon>Bacteria</taxon>
        <taxon>Bacillati</taxon>
        <taxon>Actinomycetota</taxon>
        <taxon>Actinomycetes</taxon>
        <taxon>Micromonosporales</taxon>
        <taxon>Micromonosporaceae</taxon>
        <taxon>Asanoa</taxon>
    </lineage>
</organism>
<dbReference type="Gene3D" id="1.25.40.10">
    <property type="entry name" value="Tetratricopeptide repeat domain"/>
    <property type="match status" value="2"/>
</dbReference>
<feature type="region of interest" description="Disordered" evidence="1">
    <location>
        <begin position="178"/>
        <end position="199"/>
    </location>
</feature>
<dbReference type="EMBL" id="BONE01000153">
    <property type="protein sequence ID" value="GIF78514.1"/>
    <property type="molecule type" value="Genomic_DNA"/>
</dbReference>
<sequence length="993" mass="108898">MDRVVLYLAYSRVDGLPLARRLADEFRRGAIPPALMPDPDRDGVSDPAAIGGCDAVSFLLTPASAAGDTSCREEARRAQELGKEVIAVRPDEAVAIRGPAITFGLPPSHSDRAELWRRVANVSAPSRARDECRRALAAWGARLEAARVLAPIEREIAEHERRASDPDNPFAEFEMQAEADRARPGSRVHATTVPTRRGGLHDRDEVIDAITRKLADPGLTLLTLRGESGVGKTAMVGELRIRLQALTDEPVAVVYLSAHGNAPLSATMVLRELALVSDVRTPEAHLVSVVREPSLTWAAAFDRLLKALAGLRVLVILDNASDLFDESRRFVDPAIRGMVRNTLARDDHRLQWLLVDPEPPDLRSLARRAGHIDEVPLGGLRPVESIRFLRELDGDRLVGLAESGEADLDRLSQLAAGRPRALELAYAALRADPTLTVPLLLREIEMAYGDPVAVTACLVGLAIDGLTRAQLRVAQVLAAYGHPVSPLWVDAVLSDVLPGYRSAATLDQLSDMRLIQRYGDRFHFPRVPNEASPLARLPHGRQPGPNEVLLASPLTEVWLYALAARCCARYAELFGAEPESVDDLEPALRQVHLLVRAELYDEAVKRMAELDHHLSVWGQSFVLTQARTAVQSKLSSPQWEASNLSMLAAAYSQLGEHDRAGQALAGIRDWLDHYDDERSDRHQLRLRLQLAGNQFDRGYVEDATEQYLSTIASADEADLEVQARTGLMLCHSEHGEFANALHEYERAREKATASATVRAELCLNVASTFAYTGRLLEAEAALYEAERLAGTSDEGVRGLCLTARATLAIDRGDHAAAAEYARAALEIGARRRHVYLSREANNRLALACLCTNDLDGARDAADDAVRFPDSRRSLGALALRGLVAFRRHDPMTAVSALRAAASQAHPVVPRESRNFELFDWYGMVLCLLAHYDEADLSLAEDAYQRARSVTEEPVAVARSLRLLDQVGCGPADPGLLRQAKAAAQRLYPSRWKR</sequence>
<dbReference type="InterPro" id="IPR011990">
    <property type="entry name" value="TPR-like_helical_dom_sf"/>
</dbReference>
<dbReference type="InterPro" id="IPR027417">
    <property type="entry name" value="P-loop_NTPase"/>
</dbReference>
<dbReference type="SUPFAM" id="SSF52540">
    <property type="entry name" value="P-loop containing nucleoside triphosphate hydrolases"/>
    <property type="match status" value="1"/>
</dbReference>
<evidence type="ECO:0000256" key="1">
    <source>
        <dbReference type="SAM" id="MobiDB-lite"/>
    </source>
</evidence>
<name>A0ABQ4D4P1_9ACTN</name>
<dbReference type="Gene3D" id="3.40.50.300">
    <property type="entry name" value="P-loop containing nucleotide triphosphate hydrolases"/>
    <property type="match status" value="1"/>
</dbReference>
<evidence type="ECO:0000313" key="2">
    <source>
        <dbReference type="EMBL" id="GIF78514.1"/>
    </source>
</evidence>
<reference evidence="2 3" key="1">
    <citation type="submission" date="2021-01" db="EMBL/GenBank/DDBJ databases">
        <title>Whole genome shotgun sequence of Asanoa siamensis NBRC 107932.</title>
        <authorList>
            <person name="Komaki H."/>
            <person name="Tamura T."/>
        </authorList>
    </citation>
    <scope>NUCLEOTIDE SEQUENCE [LARGE SCALE GENOMIC DNA]</scope>
    <source>
        <strain evidence="2 3">NBRC 107932</strain>
    </source>
</reference>
<dbReference type="RefSeq" id="WP_203719341.1">
    <property type="nucleotide sequence ID" value="NZ_BONE01000153.1"/>
</dbReference>
<accession>A0ABQ4D4P1</accession>
<dbReference type="Proteomes" id="UP000604117">
    <property type="component" value="Unassembled WGS sequence"/>
</dbReference>
<dbReference type="PANTHER" id="PTHR47691:SF3">
    <property type="entry name" value="HTH-TYPE TRANSCRIPTIONAL REGULATOR RV0890C-RELATED"/>
    <property type="match status" value="1"/>
</dbReference>
<proteinExistence type="predicted"/>
<dbReference type="SUPFAM" id="SSF48452">
    <property type="entry name" value="TPR-like"/>
    <property type="match status" value="1"/>
</dbReference>
<keyword evidence="3" id="KW-1185">Reference proteome</keyword>
<comment type="caution">
    <text evidence="2">The sequence shown here is derived from an EMBL/GenBank/DDBJ whole genome shotgun (WGS) entry which is preliminary data.</text>
</comment>
<dbReference type="PANTHER" id="PTHR47691">
    <property type="entry name" value="REGULATOR-RELATED"/>
    <property type="match status" value="1"/>
</dbReference>